<dbReference type="InterPro" id="IPR010982">
    <property type="entry name" value="Lambda_DNA-bd_dom_sf"/>
</dbReference>
<dbReference type="GO" id="GO:0003677">
    <property type="term" value="F:DNA binding"/>
    <property type="evidence" value="ECO:0007669"/>
    <property type="project" value="UniProtKB-KW"/>
</dbReference>
<keyword evidence="1" id="KW-0238">DNA-binding</keyword>
<evidence type="ECO:0000313" key="3">
    <source>
        <dbReference type="EMBL" id="EQC56664.1"/>
    </source>
</evidence>
<dbReference type="PANTHER" id="PTHR46558">
    <property type="entry name" value="TRACRIPTIONAL REGULATORY PROTEIN-RELATED-RELATED"/>
    <property type="match status" value="1"/>
</dbReference>
<accession>T0TGM8</accession>
<dbReference type="PATRIC" id="fig|1234876.3.peg.1243"/>
<dbReference type="Pfam" id="PF01381">
    <property type="entry name" value="HTH_3"/>
    <property type="match status" value="1"/>
</dbReference>
<dbReference type="Gene3D" id="2.10.109.10">
    <property type="entry name" value="Umud Fragment, subunit A"/>
    <property type="match status" value="1"/>
</dbReference>
<dbReference type="SUPFAM" id="SSF51306">
    <property type="entry name" value="LexA/Signal peptidase"/>
    <property type="match status" value="1"/>
</dbReference>
<dbReference type="CDD" id="cd06529">
    <property type="entry name" value="S24_LexA-like"/>
    <property type="match status" value="1"/>
</dbReference>
<dbReference type="Pfam" id="PF00717">
    <property type="entry name" value="Peptidase_S24"/>
    <property type="match status" value="1"/>
</dbReference>
<dbReference type="InterPro" id="IPR001387">
    <property type="entry name" value="Cro/C1-type_HTH"/>
</dbReference>
<proteinExistence type="predicted"/>
<name>T0TGM8_LACLC</name>
<evidence type="ECO:0000259" key="2">
    <source>
        <dbReference type="PROSITE" id="PS50943"/>
    </source>
</evidence>
<reference evidence="3 4" key="1">
    <citation type="journal article" date="2013" name="ISME J.">
        <title>Multifactorial diversity sustains microbial community stability.</title>
        <authorList>
            <person name="Erkus O."/>
            <person name="de Jager V.C."/>
            <person name="Spus M."/>
            <person name="van Alen-Boerrigter I.J."/>
            <person name="van Rijswijck I.M."/>
            <person name="Hazelwood L."/>
            <person name="Janssen P.W."/>
            <person name="van Hijum S.A."/>
            <person name="Kleerebezem M."/>
            <person name="Smid E.J."/>
        </authorList>
    </citation>
    <scope>NUCLEOTIDE SEQUENCE [LARGE SCALE GENOMIC DNA]</scope>
    <source>
        <strain evidence="3 4">TIFN6</strain>
    </source>
</reference>
<evidence type="ECO:0000313" key="4">
    <source>
        <dbReference type="Proteomes" id="UP000015854"/>
    </source>
</evidence>
<protein>
    <submittedName>
        <fullName evidence="3">Repressor</fullName>
    </submittedName>
</protein>
<dbReference type="PANTHER" id="PTHR46558:SF11">
    <property type="entry name" value="HTH-TYPE TRANSCRIPTIONAL REGULATOR XRE"/>
    <property type="match status" value="1"/>
</dbReference>
<dbReference type="SMART" id="SM00530">
    <property type="entry name" value="HTH_XRE"/>
    <property type="match status" value="1"/>
</dbReference>
<feature type="domain" description="HTH cro/C1-type" evidence="2">
    <location>
        <begin position="37"/>
        <end position="91"/>
    </location>
</feature>
<gene>
    <name evidence="3" type="ORF">LLT6_12905</name>
</gene>
<comment type="caution">
    <text evidence="3">The sequence shown here is derived from an EMBL/GenBank/DDBJ whole genome shotgun (WGS) entry which is preliminary data.</text>
</comment>
<dbReference type="EMBL" id="ATBB01000284">
    <property type="protein sequence ID" value="EQC56664.1"/>
    <property type="molecule type" value="Genomic_DNA"/>
</dbReference>
<dbReference type="AlphaFoldDB" id="T0TGM8"/>
<dbReference type="SUPFAM" id="SSF47413">
    <property type="entry name" value="lambda repressor-like DNA-binding domains"/>
    <property type="match status" value="1"/>
</dbReference>
<dbReference type="Gene3D" id="1.10.260.40">
    <property type="entry name" value="lambda repressor-like DNA-binding domains"/>
    <property type="match status" value="1"/>
</dbReference>
<dbReference type="PROSITE" id="PS50943">
    <property type="entry name" value="HTH_CROC1"/>
    <property type="match status" value="1"/>
</dbReference>
<sequence>MPRKKRHLTKKFAKRGFFLYNVFMEIEQINKYVGSKIKDYRKSFGLSQEELAKKIGVGKTTISNYEVGIRSPKKPQLIKLSEVFDVAIDDFFPQTDSTRMNVSTTLSEINKISSQLEEPRQKIVLETATNQLDEQIKKKRLSFFSNKVDFDKISNIVPYDPNKEGYAPVIGEIAAGTPILSEQNFEGMRPVYGKYAGRDDIFWLRVKGESMETEIHDGSFALILQDPDLSEGSIGAVRFIDDNEATLKCVFYEYDENGYPLCLRLEPLNPDYPIQYADEYNPAVIEGRLVKVEQDY</sequence>
<dbReference type="Proteomes" id="UP000015854">
    <property type="component" value="Unassembled WGS sequence"/>
</dbReference>
<dbReference type="InterPro" id="IPR036286">
    <property type="entry name" value="LexA/Signal_pep-like_sf"/>
</dbReference>
<dbReference type="InterPro" id="IPR015927">
    <property type="entry name" value="Peptidase_S24_S26A/B/C"/>
</dbReference>
<organism evidence="3 4">
    <name type="scientific">Lactococcus cremoris subsp. cremoris TIFN6</name>
    <dbReference type="NCBI Taxonomy" id="1234876"/>
    <lineage>
        <taxon>Bacteria</taxon>
        <taxon>Bacillati</taxon>
        <taxon>Bacillota</taxon>
        <taxon>Bacilli</taxon>
        <taxon>Lactobacillales</taxon>
        <taxon>Streptococcaceae</taxon>
        <taxon>Lactococcus</taxon>
        <taxon>Lactococcus cremoris subsp. cremoris</taxon>
    </lineage>
</organism>
<dbReference type="CDD" id="cd00093">
    <property type="entry name" value="HTH_XRE"/>
    <property type="match status" value="1"/>
</dbReference>
<evidence type="ECO:0000256" key="1">
    <source>
        <dbReference type="ARBA" id="ARBA00023125"/>
    </source>
</evidence>
<dbReference type="InterPro" id="IPR039418">
    <property type="entry name" value="LexA-like"/>
</dbReference>